<dbReference type="RefSeq" id="WP_216252161.1">
    <property type="nucleotide sequence ID" value="NZ_JAZHFS010000013.1"/>
</dbReference>
<evidence type="ECO:0000313" key="1">
    <source>
        <dbReference type="EMBL" id="MEF2113444.1"/>
    </source>
</evidence>
<proteinExistence type="predicted"/>
<reference evidence="1 2" key="1">
    <citation type="submission" date="2023-11" db="EMBL/GenBank/DDBJ databases">
        <title>Draft genome sequence of a psychrophilic Clostridium strain from permafrost water brine.</title>
        <authorList>
            <person name="Shcherbakova V.A."/>
            <person name="Trubitsyn V.E."/>
            <person name="Zakharyuk A.G."/>
        </authorList>
    </citation>
    <scope>NUCLEOTIDE SEQUENCE [LARGE SCALE GENOMIC DNA]</scope>
    <source>
        <strain evidence="1 2">14F</strain>
    </source>
</reference>
<organism evidence="1 2">
    <name type="scientific">Clostridium frigoriphilum</name>
    <dbReference type="NCBI Taxonomy" id="443253"/>
    <lineage>
        <taxon>Bacteria</taxon>
        <taxon>Bacillati</taxon>
        <taxon>Bacillota</taxon>
        <taxon>Clostridia</taxon>
        <taxon>Eubacteriales</taxon>
        <taxon>Clostridiaceae</taxon>
        <taxon>Clostridium</taxon>
    </lineage>
</organism>
<comment type="caution">
    <text evidence="1">The sequence shown here is derived from an EMBL/GenBank/DDBJ whole genome shotgun (WGS) entry which is preliminary data.</text>
</comment>
<accession>A0ABU7UR78</accession>
<protein>
    <submittedName>
        <fullName evidence="1">Uncharacterized protein</fullName>
    </submittedName>
</protein>
<evidence type="ECO:0000313" key="2">
    <source>
        <dbReference type="Proteomes" id="UP001498469"/>
    </source>
</evidence>
<dbReference type="Proteomes" id="UP001498469">
    <property type="component" value="Unassembled WGS sequence"/>
</dbReference>
<dbReference type="EMBL" id="JAZHFS010000013">
    <property type="protein sequence ID" value="MEF2113444.1"/>
    <property type="molecule type" value="Genomic_DNA"/>
</dbReference>
<name>A0ABU7UR78_9CLOT</name>
<keyword evidence="2" id="KW-1185">Reference proteome</keyword>
<gene>
    <name evidence="1" type="ORF">SJI18_14135</name>
</gene>
<sequence length="128" mass="14898">MGTLHDLEILYIPGEYYYGQKINGKKNYLHTCRNLHYNGCGGKQTFIGSKLLLYGVDENNQEVQIPIKNEILQTFNRNKITEFFASKVESALPKEVTICKNDDGRYCLSKDSCRIIYRKIHARKKLYI</sequence>